<gene>
    <name evidence="2" type="ORF">C7444_112118</name>
</gene>
<reference evidence="2 3" key="1">
    <citation type="submission" date="2018-05" db="EMBL/GenBank/DDBJ databases">
        <title>Genomic Encyclopedia of Type Strains, Phase IV (KMG-IV): sequencing the most valuable type-strain genomes for metagenomic binning, comparative biology and taxonomic classification.</title>
        <authorList>
            <person name="Goeker M."/>
        </authorList>
    </citation>
    <scope>NUCLEOTIDE SEQUENCE [LARGE SCALE GENOMIC DNA]</scope>
    <source>
        <strain evidence="2 3">DSM 566</strain>
    </source>
</reference>
<dbReference type="InterPro" id="IPR021139">
    <property type="entry name" value="NYN"/>
</dbReference>
<dbReference type="GO" id="GO:0004540">
    <property type="term" value="F:RNA nuclease activity"/>
    <property type="evidence" value="ECO:0007669"/>
    <property type="project" value="InterPro"/>
</dbReference>
<dbReference type="Proteomes" id="UP000247811">
    <property type="component" value="Unassembled WGS sequence"/>
</dbReference>
<evidence type="ECO:0000313" key="2">
    <source>
        <dbReference type="EMBL" id="PXW94799.1"/>
    </source>
</evidence>
<accession>A0A318GY17</accession>
<protein>
    <submittedName>
        <fullName evidence="2">NYN domain-containing protein</fullName>
    </submittedName>
</protein>
<proteinExistence type="predicted"/>
<evidence type="ECO:0000259" key="1">
    <source>
        <dbReference type="Pfam" id="PF01936"/>
    </source>
</evidence>
<comment type="caution">
    <text evidence="2">The sequence shown here is derived from an EMBL/GenBank/DDBJ whole genome shotgun (WGS) entry which is preliminary data.</text>
</comment>
<evidence type="ECO:0000313" key="3">
    <source>
        <dbReference type="Proteomes" id="UP000247811"/>
    </source>
</evidence>
<dbReference type="AlphaFoldDB" id="A0A318GY17"/>
<dbReference type="Pfam" id="PF01936">
    <property type="entry name" value="NYN"/>
    <property type="match status" value="1"/>
</dbReference>
<dbReference type="PANTHER" id="PTHR35811:SF1">
    <property type="entry name" value="HTH OST-TYPE DOMAIN-CONTAINING PROTEIN"/>
    <property type="match status" value="1"/>
</dbReference>
<keyword evidence="3" id="KW-1185">Reference proteome</keyword>
<dbReference type="EMBL" id="QJJS01000012">
    <property type="protein sequence ID" value="PXW94799.1"/>
    <property type="molecule type" value="Genomic_DNA"/>
</dbReference>
<sequence>MTKAGKTSTDIHMVLDIIDVLQASTRYDEFIVFSADADFTPVLRKLRREDRRTTIFAAGATSASYDASADLIVDLDAFIHDALGFDDEEAARETPNLESLLAQAEGLVWETVDNADQPVPLPGLTKILATRIPALPATEWAGKGTFFALLKSLPLDPLRIDREENTLLDPRRLNGHANGTTAARVVMPSGSPNKSDPRQAAQVADQLSRLIADEVAESNRPIAVARLAQLARAEFPGIEVTWLGHGSWKKLLESLRPPHVKIVWQQLAGWALDPDRHTLDLAAAGTVAHVSAADSARAAKVSRLLEAVDLPLLEPAKYRAQLEALSMALDDQPYVLTNVTKSMRDHCQRLGQPVSREQCLRLLRTLVYDGFNPEADPHGFEDLVAMTCGVIVSACDREGVPVDDADRFELLQWMTDQEAEAVE</sequence>
<organism evidence="2 3">
    <name type="scientific">Sphaerotilus hippei</name>
    <dbReference type="NCBI Taxonomy" id="744406"/>
    <lineage>
        <taxon>Bacteria</taxon>
        <taxon>Pseudomonadati</taxon>
        <taxon>Pseudomonadota</taxon>
        <taxon>Betaproteobacteria</taxon>
        <taxon>Burkholderiales</taxon>
        <taxon>Sphaerotilaceae</taxon>
        <taxon>Sphaerotilus</taxon>
    </lineage>
</organism>
<dbReference type="Gene3D" id="3.40.50.1010">
    <property type="entry name" value="5'-nuclease"/>
    <property type="match status" value="1"/>
</dbReference>
<dbReference type="PANTHER" id="PTHR35811">
    <property type="entry name" value="SLR1870 PROTEIN"/>
    <property type="match status" value="1"/>
</dbReference>
<name>A0A318GY17_9BURK</name>
<feature type="domain" description="NYN" evidence="1">
    <location>
        <begin position="4"/>
        <end position="73"/>
    </location>
</feature>